<keyword evidence="3" id="KW-1185">Reference proteome</keyword>
<dbReference type="Proteomes" id="UP001500390">
    <property type="component" value="Unassembled WGS sequence"/>
</dbReference>
<gene>
    <name evidence="2" type="ORF">GCM10023153_00290</name>
</gene>
<comment type="caution">
    <text evidence="2">The sequence shown here is derived from an EMBL/GenBank/DDBJ whole genome shotgun (WGS) entry which is preliminary data.</text>
</comment>
<feature type="compositionally biased region" description="Pro residues" evidence="1">
    <location>
        <begin position="8"/>
        <end position="20"/>
    </location>
</feature>
<feature type="region of interest" description="Disordered" evidence="1">
    <location>
        <begin position="149"/>
        <end position="216"/>
    </location>
</feature>
<proteinExistence type="predicted"/>
<dbReference type="EMBL" id="BAABFX010000004">
    <property type="protein sequence ID" value="GAA4386572.1"/>
    <property type="molecule type" value="Genomic_DNA"/>
</dbReference>
<evidence type="ECO:0000313" key="3">
    <source>
        <dbReference type="Proteomes" id="UP001500390"/>
    </source>
</evidence>
<protein>
    <submittedName>
        <fullName evidence="2">Uncharacterized protein</fullName>
    </submittedName>
</protein>
<reference evidence="3" key="1">
    <citation type="journal article" date="2019" name="Int. J. Syst. Evol. Microbiol.">
        <title>The Global Catalogue of Microorganisms (GCM) 10K type strain sequencing project: providing services to taxonomists for standard genome sequencing and annotation.</title>
        <authorList>
            <consortium name="The Broad Institute Genomics Platform"/>
            <consortium name="The Broad Institute Genome Sequencing Center for Infectious Disease"/>
            <person name="Wu L."/>
            <person name="Ma J."/>
        </authorList>
    </citation>
    <scope>NUCLEOTIDE SEQUENCE [LARGE SCALE GENOMIC DNA]</scope>
    <source>
        <strain evidence="3">JCM 17738</strain>
    </source>
</reference>
<organism evidence="2 3">
    <name type="scientific">Ornithinibacter aureus</name>
    <dbReference type="NCBI Taxonomy" id="622664"/>
    <lineage>
        <taxon>Bacteria</taxon>
        <taxon>Bacillati</taxon>
        <taxon>Actinomycetota</taxon>
        <taxon>Actinomycetes</taxon>
        <taxon>Micrococcales</taxon>
        <taxon>Intrasporangiaceae</taxon>
        <taxon>Ornithinibacter</taxon>
    </lineage>
</organism>
<sequence length="216" mass="24649">MSTEPTPGQQPRPLARPFPRPGRLVDHAYWELNIAATGTPEQVKALGDLRRLPRPWDPPTCTHPDLRLELWVWLDDVVTWINHEHIWDTEAFLPSCWPEHPHLVHDLAVLADQRRRAGMANTSDALEDWHRYALPAFLDRMKDRLKSHCENGHQPWPSASRHARHSSDPHRRQRIRTYKNDAGLLSPEPGANPPSSPHLTIVHGDVLDSGTGEVLD</sequence>
<accession>A0ABP8J7S8</accession>
<feature type="region of interest" description="Disordered" evidence="1">
    <location>
        <begin position="1"/>
        <end position="20"/>
    </location>
</feature>
<evidence type="ECO:0000313" key="2">
    <source>
        <dbReference type="EMBL" id="GAA4386572.1"/>
    </source>
</evidence>
<name>A0ABP8J7S8_9MICO</name>
<evidence type="ECO:0000256" key="1">
    <source>
        <dbReference type="SAM" id="MobiDB-lite"/>
    </source>
</evidence>
<dbReference type="RefSeq" id="WP_159901121.1">
    <property type="nucleotide sequence ID" value="NZ_BAABFX010000004.1"/>
</dbReference>